<comment type="caution">
    <text evidence="1">The sequence shown here is derived from an EMBL/GenBank/DDBJ whole genome shotgun (WGS) entry which is preliminary data.</text>
</comment>
<dbReference type="InterPro" id="IPR036280">
    <property type="entry name" value="Multihaem_cyt_sf"/>
</dbReference>
<dbReference type="SUPFAM" id="SSF48695">
    <property type="entry name" value="Multiheme cytochromes"/>
    <property type="match status" value="1"/>
</dbReference>
<dbReference type="InterPro" id="IPR018588">
    <property type="entry name" value="Dihaem_cytochrome-c"/>
</dbReference>
<proteinExistence type="predicted"/>
<dbReference type="AlphaFoldDB" id="A0A1F6TPF6"/>
<organism evidence="1 2">
    <name type="scientific">Candidatus Muproteobacteria bacterium RBG_16_65_34</name>
    <dbReference type="NCBI Taxonomy" id="1817760"/>
    <lineage>
        <taxon>Bacteria</taxon>
        <taxon>Pseudomonadati</taxon>
        <taxon>Pseudomonadota</taxon>
        <taxon>Candidatus Muproteobacteria</taxon>
    </lineage>
</organism>
<accession>A0A1F6TPF6</accession>
<sequence>MKRTANQWIHGGPIATALLLLVLAGHVRVAGADDDRFTASNEKWRAECGSCHVAYPPQLLAEESWQKLMSGLDKHFGTDASLDAVAAVEIGAFLTENAARGKRAWRAGSALRITETAWFRKEHRKVSAATWKNSKVKSPANCSACHTGAERGDYSEHSVSVPR</sequence>
<dbReference type="STRING" id="1817760.A2151_08085"/>
<dbReference type="EMBL" id="MFSU01000067">
    <property type="protein sequence ID" value="OGI47024.1"/>
    <property type="molecule type" value="Genomic_DNA"/>
</dbReference>
<dbReference type="Proteomes" id="UP000178885">
    <property type="component" value="Unassembled WGS sequence"/>
</dbReference>
<evidence type="ECO:0000313" key="1">
    <source>
        <dbReference type="EMBL" id="OGI47024.1"/>
    </source>
</evidence>
<evidence type="ECO:0000313" key="2">
    <source>
        <dbReference type="Proteomes" id="UP000178885"/>
    </source>
</evidence>
<name>A0A1F6TPF6_9PROT</name>
<gene>
    <name evidence="1" type="ORF">A2151_08085</name>
</gene>
<evidence type="ECO:0008006" key="3">
    <source>
        <dbReference type="Google" id="ProtNLM"/>
    </source>
</evidence>
<protein>
    <recommendedName>
        <fullName evidence="3">Cytochrome C</fullName>
    </recommendedName>
</protein>
<reference evidence="1 2" key="1">
    <citation type="journal article" date="2016" name="Nat. Commun.">
        <title>Thousands of microbial genomes shed light on interconnected biogeochemical processes in an aquifer system.</title>
        <authorList>
            <person name="Anantharaman K."/>
            <person name="Brown C.T."/>
            <person name="Hug L.A."/>
            <person name="Sharon I."/>
            <person name="Castelle C.J."/>
            <person name="Probst A.J."/>
            <person name="Thomas B.C."/>
            <person name="Singh A."/>
            <person name="Wilkins M.J."/>
            <person name="Karaoz U."/>
            <person name="Brodie E.L."/>
            <person name="Williams K.H."/>
            <person name="Hubbard S.S."/>
            <person name="Banfield J.F."/>
        </authorList>
    </citation>
    <scope>NUCLEOTIDE SEQUENCE [LARGE SCALE GENOMIC DNA]</scope>
</reference>
<dbReference type="Pfam" id="PF09626">
    <property type="entry name" value="DHC"/>
    <property type="match status" value="1"/>
</dbReference>